<evidence type="ECO:0000313" key="3">
    <source>
        <dbReference type="Proteomes" id="UP000001610"/>
    </source>
</evidence>
<dbReference type="KEGG" id="cmt:CCM_00975"/>
<accession>G3J7E9</accession>
<dbReference type="EMBL" id="JH126399">
    <property type="protein sequence ID" value="EGX96319.1"/>
    <property type="molecule type" value="Genomic_DNA"/>
</dbReference>
<proteinExistence type="predicted"/>
<evidence type="ECO:0000256" key="1">
    <source>
        <dbReference type="SAM" id="MobiDB-lite"/>
    </source>
</evidence>
<reference evidence="2 3" key="1">
    <citation type="journal article" date="2011" name="Genome Biol.">
        <title>Genome sequence of the insect pathogenic fungus Cordyceps militaris, a valued traditional Chinese medicine.</title>
        <authorList>
            <person name="Zheng P."/>
            <person name="Xia Y."/>
            <person name="Xiao G."/>
            <person name="Xiong C."/>
            <person name="Hu X."/>
            <person name="Zhang S."/>
            <person name="Zheng H."/>
            <person name="Huang Y."/>
            <person name="Zhou Y."/>
            <person name="Wang S."/>
            <person name="Zhao G.P."/>
            <person name="Liu X."/>
            <person name="St Leger R.J."/>
            <person name="Wang C."/>
        </authorList>
    </citation>
    <scope>NUCLEOTIDE SEQUENCE [LARGE SCALE GENOMIC DNA]</scope>
    <source>
        <strain evidence="2 3">CM01</strain>
    </source>
</reference>
<feature type="region of interest" description="Disordered" evidence="1">
    <location>
        <begin position="205"/>
        <end position="224"/>
    </location>
</feature>
<dbReference type="AlphaFoldDB" id="G3J7E9"/>
<feature type="compositionally biased region" description="Basic and acidic residues" evidence="1">
    <location>
        <begin position="45"/>
        <end position="54"/>
    </location>
</feature>
<feature type="region of interest" description="Disordered" evidence="1">
    <location>
        <begin position="1"/>
        <end position="72"/>
    </location>
</feature>
<dbReference type="GeneID" id="18163008"/>
<feature type="compositionally biased region" description="Polar residues" evidence="1">
    <location>
        <begin position="13"/>
        <end position="22"/>
    </location>
</feature>
<gene>
    <name evidence="2" type="ORF">CCM_00975</name>
</gene>
<dbReference type="RefSeq" id="XP_006666196.1">
    <property type="nucleotide sequence ID" value="XM_006666133.1"/>
</dbReference>
<organism evidence="2 3">
    <name type="scientific">Cordyceps militaris (strain CM01)</name>
    <name type="common">Caterpillar fungus</name>
    <dbReference type="NCBI Taxonomy" id="983644"/>
    <lineage>
        <taxon>Eukaryota</taxon>
        <taxon>Fungi</taxon>
        <taxon>Dikarya</taxon>
        <taxon>Ascomycota</taxon>
        <taxon>Pezizomycotina</taxon>
        <taxon>Sordariomycetes</taxon>
        <taxon>Hypocreomycetidae</taxon>
        <taxon>Hypocreales</taxon>
        <taxon>Cordycipitaceae</taxon>
        <taxon>Cordyceps</taxon>
    </lineage>
</organism>
<dbReference type="InParanoid" id="G3J7E9"/>
<dbReference type="VEuPathDB" id="FungiDB:CCM_00975"/>
<dbReference type="HOGENOM" id="CLU_1081892_0_0_1"/>
<sequence>MPQNDTEDPGGAISQQRHQQLTGEVPKEHASMFLVPSEPPLSSERFGERDRAELDTDAQDSSTNGRKTKHRIVKFETDSEEKTFERITVIKNKRRHRGAIERCRDPVDPNSTKRTDIKAERGKFSKDLQTEIDDYTKKIEQEETTSDYDWMMVVLQCGLDEGGRWERLQALLRPSQKPKLVVTVIYEQSQYAAAAVPASPQSVQRAPVLANPEHPAPAQPSLDDRKILGRTSMAQTRQQGNSNTVGGRKLEVFLREA</sequence>
<evidence type="ECO:0000313" key="2">
    <source>
        <dbReference type="EMBL" id="EGX96319.1"/>
    </source>
</evidence>
<protein>
    <submittedName>
        <fullName evidence="2">Uncharacterized protein</fullName>
    </submittedName>
</protein>
<dbReference type="Proteomes" id="UP000001610">
    <property type="component" value="Unassembled WGS sequence"/>
</dbReference>
<name>G3J7E9_CORMM</name>
<keyword evidence="3" id="KW-1185">Reference proteome</keyword>